<dbReference type="GO" id="GO:0034976">
    <property type="term" value="P:response to endoplasmic reticulum stress"/>
    <property type="evidence" value="ECO:0007669"/>
    <property type="project" value="TreeGrafter"/>
</dbReference>
<organism evidence="21 22">
    <name type="scientific">Catharus ustulatus</name>
    <name type="common">Russet-backed thrush</name>
    <name type="synonym">Hylocichla ustulatus</name>
    <dbReference type="NCBI Taxonomy" id="91951"/>
    <lineage>
        <taxon>Eukaryota</taxon>
        <taxon>Metazoa</taxon>
        <taxon>Chordata</taxon>
        <taxon>Craniata</taxon>
        <taxon>Vertebrata</taxon>
        <taxon>Euteleostomi</taxon>
        <taxon>Archelosauria</taxon>
        <taxon>Archosauria</taxon>
        <taxon>Dinosauria</taxon>
        <taxon>Saurischia</taxon>
        <taxon>Theropoda</taxon>
        <taxon>Coelurosauria</taxon>
        <taxon>Aves</taxon>
        <taxon>Neognathae</taxon>
        <taxon>Neoaves</taxon>
        <taxon>Telluraves</taxon>
        <taxon>Australaves</taxon>
        <taxon>Passeriformes</taxon>
        <taxon>Turdidae</taxon>
        <taxon>Catharus</taxon>
    </lineage>
</organism>
<dbReference type="FunFam" id="3.40.30.10:FF:000030">
    <property type="entry name" value="Protein disulfide-isomerase"/>
    <property type="match status" value="1"/>
</dbReference>
<feature type="compositionally biased region" description="Acidic residues" evidence="19">
    <location>
        <begin position="563"/>
        <end position="586"/>
    </location>
</feature>
<evidence type="ECO:0000259" key="20">
    <source>
        <dbReference type="PROSITE" id="PS51352"/>
    </source>
</evidence>
<comment type="similarity">
    <text evidence="4 17">Belongs to the protein disulfide isomerase family.</text>
</comment>
<evidence type="ECO:0000256" key="15">
    <source>
        <dbReference type="ARBA" id="ARBA00039846"/>
    </source>
</evidence>
<dbReference type="AlphaFoldDB" id="A0A8C3UWD8"/>
<dbReference type="InterPro" id="IPR005788">
    <property type="entry name" value="PDI_thioredoxin-like_dom"/>
</dbReference>
<dbReference type="CDD" id="cd02961">
    <property type="entry name" value="PDI_a_family"/>
    <property type="match status" value="1"/>
</dbReference>
<evidence type="ECO:0000256" key="7">
    <source>
        <dbReference type="ARBA" id="ARBA00022729"/>
    </source>
</evidence>
<dbReference type="Pfam" id="PF13848">
    <property type="entry name" value="Thioredoxin_6"/>
    <property type="match status" value="1"/>
</dbReference>
<evidence type="ECO:0000256" key="5">
    <source>
        <dbReference type="ARBA" id="ARBA00012723"/>
    </source>
</evidence>
<name>A0A8C3UWD8_CATUS</name>
<evidence type="ECO:0000256" key="8">
    <source>
        <dbReference type="ARBA" id="ARBA00022737"/>
    </source>
</evidence>
<dbReference type="CDD" id="cd02982">
    <property type="entry name" value="PDI_b'_family"/>
    <property type="match status" value="1"/>
</dbReference>
<evidence type="ECO:0000256" key="12">
    <source>
        <dbReference type="ARBA" id="ARBA00023186"/>
    </source>
</evidence>
<dbReference type="SUPFAM" id="SSF52833">
    <property type="entry name" value="Thioredoxin-like"/>
    <property type="match status" value="4"/>
</dbReference>
<dbReference type="Ensembl" id="ENSCUST00005018529.1">
    <property type="protein sequence ID" value="ENSCUSP00005017855.1"/>
    <property type="gene ID" value="ENSCUSG00005011393.1"/>
</dbReference>
<feature type="domain" description="Thioredoxin" evidence="20">
    <location>
        <begin position="93"/>
        <end position="218"/>
    </location>
</feature>
<evidence type="ECO:0000313" key="21">
    <source>
        <dbReference type="Ensembl" id="ENSCUSP00005017855.1"/>
    </source>
</evidence>
<keyword evidence="10" id="KW-0472">Membrane</keyword>
<feature type="disulfide bond" description="Redox-active" evidence="16">
    <location>
        <begin position="137"/>
        <end position="140"/>
    </location>
</feature>
<feature type="region of interest" description="Disordered" evidence="19">
    <location>
        <begin position="1"/>
        <end position="78"/>
    </location>
</feature>
<evidence type="ECO:0000256" key="18">
    <source>
        <dbReference type="RuleBase" id="RU361130"/>
    </source>
</evidence>
<dbReference type="InterPro" id="IPR005792">
    <property type="entry name" value="Prot_disulphide_isomerase"/>
</dbReference>
<keyword evidence="11 16" id="KW-1015">Disulfide bond</keyword>
<comment type="subcellular location">
    <subcellularLocation>
        <location evidence="2">Cell membrane</location>
        <topology evidence="2">Peripheral membrane protein</topology>
    </subcellularLocation>
    <subcellularLocation>
        <location evidence="3">Endoplasmic reticulum lumen</location>
    </subcellularLocation>
</comment>
<comment type="catalytic activity">
    <reaction evidence="1 18">
        <text>Catalyzes the rearrangement of -S-S- bonds in proteins.</text>
        <dbReference type="EC" id="5.3.4.1"/>
    </reaction>
</comment>
<keyword evidence="22" id="KW-1185">Reference proteome</keyword>
<dbReference type="EC" id="5.3.4.1" evidence="5 18"/>
<dbReference type="PROSITE" id="PS00194">
    <property type="entry name" value="THIOREDOXIN_1"/>
    <property type="match status" value="2"/>
</dbReference>
<dbReference type="GO" id="GO:0003756">
    <property type="term" value="F:protein disulfide isomerase activity"/>
    <property type="evidence" value="ECO:0007669"/>
    <property type="project" value="UniProtKB-EC"/>
</dbReference>
<keyword evidence="13 18" id="KW-0413">Isomerase</keyword>
<evidence type="ECO:0000256" key="19">
    <source>
        <dbReference type="SAM" id="MobiDB-lite"/>
    </source>
</evidence>
<evidence type="ECO:0000256" key="17">
    <source>
        <dbReference type="RuleBase" id="RU004208"/>
    </source>
</evidence>
<dbReference type="PRINTS" id="PR00421">
    <property type="entry name" value="THIOREDOXIN"/>
</dbReference>
<accession>A0A8C3UWD8</accession>
<feature type="compositionally biased region" description="Low complexity" evidence="19">
    <location>
        <begin position="22"/>
        <end position="39"/>
    </location>
</feature>
<dbReference type="FunFam" id="3.40.30.10:FF:000027">
    <property type="entry name" value="protein disulfide-isomerase A2"/>
    <property type="match status" value="1"/>
</dbReference>
<reference evidence="21" key="3">
    <citation type="submission" date="2025-09" db="UniProtKB">
        <authorList>
            <consortium name="Ensembl"/>
        </authorList>
    </citation>
    <scope>IDENTIFICATION</scope>
</reference>
<dbReference type="PANTHER" id="PTHR18929:SF101">
    <property type="entry name" value="PROTEIN DISULFIDE-ISOMERASE"/>
    <property type="match status" value="1"/>
</dbReference>
<dbReference type="CDD" id="cd02995">
    <property type="entry name" value="PDI_a_PDI_a'_C"/>
    <property type="match status" value="1"/>
</dbReference>
<dbReference type="InterPro" id="IPR013766">
    <property type="entry name" value="Thioredoxin_domain"/>
</dbReference>
<feature type="disulfide bond" description="Redox-active" evidence="16">
    <location>
        <begin position="481"/>
        <end position="484"/>
    </location>
</feature>
<dbReference type="InterPro" id="IPR017937">
    <property type="entry name" value="Thioredoxin_CS"/>
</dbReference>
<keyword evidence="12" id="KW-0143">Chaperone</keyword>
<dbReference type="Gene3D" id="3.40.30.10">
    <property type="entry name" value="Glutaredoxin"/>
    <property type="match status" value="4"/>
</dbReference>
<evidence type="ECO:0000256" key="9">
    <source>
        <dbReference type="ARBA" id="ARBA00022824"/>
    </source>
</evidence>
<evidence type="ECO:0000256" key="16">
    <source>
        <dbReference type="PIRSR" id="PIRSR605792-51"/>
    </source>
</evidence>
<dbReference type="FunFam" id="3.40.30.10:FF:000023">
    <property type="entry name" value="Protein disulfide-isomerase"/>
    <property type="match status" value="1"/>
</dbReference>
<dbReference type="PANTHER" id="PTHR18929">
    <property type="entry name" value="PROTEIN DISULFIDE ISOMERASE"/>
    <property type="match status" value="1"/>
</dbReference>
<dbReference type="Pfam" id="PF00085">
    <property type="entry name" value="Thioredoxin"/>
    <property type="match status" value="2"/>
</dbReference>
<gene>
    <name evidence="21" type="primary">P4HB</name>
</gene>
<evidence type="ECO:0000256" key="14">
    <source>
        <dbReference type="ARBA" id="ARBA00023284"/>
    </source>
</evidence>
<evidence type="ECO:0000256" key="13">
    <source>
        <dbReference type="ARBA" id="ARBA00023235"/>
    </source>
</evidence>
<reference evidence="21" key="2">
    <citation type="submission" date="2025-08" db="UniProtKB">
        <authorList>
            <consortium name="Ensembl"/>
        </authorList>
    </citation>
    <scope>IDENTIFICATION</scope>
</reference>
<feature type="domain" description="Thioredoxin" evidence="20">
    <location>
        <begin position="430"/>
        <end position="559"/>
    </location>
</feature>
<keyword evidence="6" id="KW-1003">Cell membrane</keyword>
<reference evidence="21" key="1">
    <citation type="submission" date="2020-10" db="EMBL/GenBank/DDBJ databases">
        <title>Catharus ustulatus (Swainson's thrush) genome, bCatUst1, primary haplotype v2.</title>
        <authorList>
            <person name="Delmore K."/>
            <person name="Vafadar M."/>
            <person name="Formenti G."/>
            <person name="Chow W."/>
            <person name="Pelan S."/>
            <person name="Howe K."/>
            <person name="Rhie A."/>
            <person name="Mountcastle J."/>
            <person name="Haase B."/>
            <person name="Fedrigo O."/>
            <person name="Jarvis E.D."/>
        </authorList>
    </citation>
    <scope>NUCLEOTIDE SEQUENCE [LARGE SCALE GENOMIC DNA]</scope>
</reference>
<dbReference type="PROSITE" id="PS51352">
    <property type="entry name" value="THIOREDOXIN_2"/>
    <property type="match status" value="2"/>
</dbReference>
<evidence type="ECO:0000256" key="3">
    <source>
        <dbReference type="ARBA" id="ARBA00004319"/>
    </source>
</evidence>
<dbReference type="NCBIfam" id="TIGR01130">
    <property type="entry name" value="ER_PDI_fam"/>
    <property type="match status" value="1"/>
</dbReference>
<keyword evidence="14 16" id="KW-0676">Redox-active center</keyword>
<dbReference type="GO" id="GO:0009897">
    <property type="term" value="C:external side of plasma membrane"/>
    <property type="evidence" value="ECO:0007669"/>
    <property type="project" value="TreeGrafter"/>
</dbReference>
<keyword evidence="8" id="KW-0677">Repeat</keyword>
<protein>
    <recommendedName>
        <fullName evidence="15 18">Protein disulfide-isomerase</fullName>
        <ecNumber evidence="5 18">5.3.4.1</ecNumber>
    </recommendedName>
</protein>
<dbReference type="CDD" id="cd02981">
    <property type="entry name" value="PDI_b_family"/>
    <property type="match status" value="1"/>
</dbReference>
<dbReference type="InterPro" id="IPR036249">
    <property type="entry name" value="Thioredoxin-like_sf"/>
</dbReference>
<keyword evidence="7" id="KW-0732">Signal</keyword>
<evidence type="ECO:0000256" key="11">
    <source>
        <dbReference type="ARBA" id="ARBA00023157"/>
    </source>
</evidence>
<evidence type="ECO:0000256" key="2">
    <source>
        <dbReference type="ARBA" id="ARBA00004202"/>
    </source>
</evidence>
<keyword evidence="9" id="KW-0256">Endoplasmic reticulum</keyword>
<sequence>MVTRGRGARSAANPRRRGRGVPGAPANGRGTVAGAAAPANDRRAAQPIARGSGRRGRVYKREAAPRPRVCPRSSRRPPSAMAGLRALLPLLCLALLLPARAAAEEEEDGVLVLRANSFEQALAEHRYLLVEFYAPWCGHCKALAPEYAKAAAKLKAEGSEIRLAKVDATEESELAQQFGVRGYPTIKFFKNGDKTAPKEYTAGREADDIVGWLKKRTGPAAATLTDVAAAEALVDSSEVVVIGFFKDLTSEAAKEFLLAAEAVDDIPFGISSSADVFTKYQISKDGVILFKKFDEGQNNFEGDLTKDNLLNFIKSNSLPLVIEFTEQTAPKIFGGEIKTHILLFLPKSVSDYQGKLDNFKSAAGNFKGKILFIFIDSDHSDNQRILEFFGLKKEECPAVRLITLEEEMTKYKPESDELTADKIKEFCDKFLAGKIKPHLMSQDLPEDWDKQPVKVLVGKNFEEVAFDENKNVFVEFYAPWCGHCKQLAPIWDKLGETYRDHENIVIAKMDATANEVEAVKIHSFPTLKFFPAGPGRNVIDYNGERTLEGFKKFLESGGQDGAAADDDLEDLETDEETELEEGDEDDQKLQKDEL</sequence>
<dbReference type="GO" id="GO:0005788">
    <property type="term" value="C:endoplasmic reticulum lumen"/>
    <property type="evidence" value="ECO:0007669"/>
    <property type="project" value="UniProtKB-SubCell"/>
</dbReference>
<dbReference type="Proteomes" id="UP000694563">
    <property type="component" value="Chromosome 20"/>
</dbReference>
<feature type="region of interest" description="Disordered" evidence="19">
    <location>
        <begin position="556"/>
        <end position="594"/>
    </location>
</feature>
<dbReference type="NCBIfam" id="TIGR01126">
    <property type="entry name" value="pdi_dom"/>
    <property type="match status" value="2"/>
</dbReference>
<feature type="compositionally biased region" description="Low complexity" evidence="19">
    <location>
        <begin position="66"/>
        <end position="78"/>
    </location>
</feature>
<evidence type="ECO:0000256" key="10">
    <source>
        <dbReference type="ARBA" id="ARBA00023136"/>
    </source>
</evidence>
<proteinExistence type="inferred from homology"/>
<dbReference type="GO" id="GO:0006457">
    <property type="term" value="P:protein folding"/>
    <property type="evidence" value="ECO:0007669"/>
    <property type="project" value="TreeGrafter"/>
</dbReference>
<evidence type="ECO:0000256" key="6">
    <source>
        <dbReference type="ARBA" id="ARBA00022475"/>
    </source>
</evidence>
<evidence type="ECO:0000256" key="1">
    <source>
        <dbReference type="ARBA" id="ARBA00001182"/>
    </source>
</evidence>
<evidence type="ECO:0000256" key="4">
    <source>
        <dbReference type="ARBA" id="ARBA00006347"/>
    </source>
</evidence>
<evidence type="ECO:0000313" key="22">
    <source>
        <dbReference type="Proteomes" id="UP000694563"/>
    </source>
</evidence>
<dbReference type="FunFam" id="3.40.30.10:FF:000110">
    <property type="entry name" value="Protein disulfide-isomerase"/>
    <property type="match status" value="1"/>
</dbReference>